<organism evidence="1 2">
    <name type="scientific">Nostoc commune NIES-4072</name>
    <dbReference type="NCBI Taxonomy" id="2005467"/>
    <lineage>
        <taxon>Bacteria</taxon>
        <taxon>Bacillati</taxon>
        <taxon>Cyanobacteriota</taxon>
        <taxon>Cyanophyceae</taxon>
        <taxon>Nostocales</taxon>
        <taxon>Nostocaceae</taxon>
        <taxon>Nostoc</taxon>
    </lineage>
</organism>
<protein>
    <recommendedName>
        <fullName evidence="3">Tetratricopeptide repeat protein</fullName>
    </recommendedName>
</protein>
<keyword evidence="2" id="KW-1185">Reference proteome</keyword>
<gene>
    <name evidence="1" type="ORF">NIES4072_66760</name>
</gene>
<comment type="caution">
    <text evidence="1">The sequence shown here is derived from an EMBL/GenBank/DDBJ whole genome shotgun (WGS) entry which is preliminary data.</text>
</comment>
<evidence type="ECO:0008006" key="3">
    <source>
        <dbReference type="Google" id="ProtNLM"/>
    </source>
</evidence>
<evidence type="ECO:0000313" key="2">
    <source>
        <dbReference type="Proteomes" id="UP000245124"/>
    </source>
</evidence>
<sequence length="334" mass="37078">MKKLMFFGGMCCLTSLILIHLPLLANVPLIRVRRNQARCEPQLGRIVSKGDKRFEVGSLICKGDELEVLNGGFVQLLCFSSGKFLNLPSGTIPLDKCAESEQVSSPCNPSNTDGCRIQKGGTEGSDEPTIISPYSTSTLNSRPKITWTAVKGATSYKVKVKSYEFGWEKVVNETRLAYPSDEKEFQPGTPYTIYVFAYIDGEAFSYDETFVDVLSVASQEQIAQKIKRIKGLGLPLDETILDVDVIYTAENLLNETIEMLKTATATNSQNPTLYRVLGDRYLKAKLPKEAKSEYLMAAELAKSSNNSKELQKAQSGLNLVEFYNQLPTKRNPPQ</sequence>
<dbReference type="EMBL" id="BDUD01000002">
    <property type="protein sequence ID" value="GBG22964.1"/>
    <property type="molecule type" value="Genomic_DNA"/>
</dbReference>
<name>A0A2R5G5C0_NOSCO</name>
<dbReference type="Proteomes" id="UP000245124">
    <property type="component" value="Unassembled WGS sequence"/>
</dbReference>
<reference evidence="1 2" key="1">
    <citation type="submission" date="2017-06" db="EMBL/GenBank/DDBJ databases">
        <title>Genome sequencing of cyanobaciteial culture collection at National Institute for Environmental Studies (NIES).</title>
        <authorList>
            <person name="Hirose Y."/>
            <person name="Shimura Y."/>
            <person name="Fujisawa T."/>
            <person name="Nakamura Y."/>
            <person name="Kawachi M."/>
        </authorList>
    </citation>
    <scope>NUCLEOTIDE SEQUENCE [LARGE SCALE GENOMIC DNA]</scope>
    <source>
        <strain evidence="1 2">NIES-4072</strain>
    </source>
</reference>
<dbReference type="Gene3D" id="1.25.40.10">
    <property type="entry name" value="Tetratricopeptide repeat domain"/>
    <property type="match status" value="1"/>
</dbReference>
<accession>A0A2R5G5C0</accession>
<dbReference type="InterPro" id="IPR011990">
    <property type="entry name" value="TPR-like_helical_dom_sf"/>
</dbReference>
<evidence type="ECO:0000313" key="1">
    <source>
        <dbReference type="EMBL" id="GBG22964.1"/>
    </source>
</evidence>
<dbReference type="AlphaFoldDB" id="A0A2R5G5C0"/>
<proteinExistence type="predicted"/>